<feature type="region of interest" description="Disordered" evidence="12">
    <location>
        <begin position="727"/>
        <end position="752"/>
    </location>
</feature>
<evidence type="ECO:0000256" key="6">
    <source>
        <dbReference type="ARBA" id="ARBA00022737"/>
    </source>
</evidence>
<evidence type="ECO:0000256" key="2">
    <source>
        <dbReference type="ARBA" id="ARBA00001913"/>
    </source>
</evidence>
<evidence type="ECO:0000256" key="11">
    <source>
        <dbReference type="PIRNR" id="PIRNR036470"/>
    </source>
</evidence>
<dbReference type="Gramene" id="OQU84227">
    <property type="protein sequence ID" value="OQU84227"/>
    <property type="gene ID" value="SORBI_3004G016900"/>
</dbReference>
<dbReference type="EC" id="3.1.4.4" evidence="4 11"/>
<dbReference type="GO" id="GO:0004630">
    <property type="term" value="F:phospholipase D activity"/>
    <property type="evidence" value="ECO:0000318"/>
    <property type="project" value="GO_Central"/>
</dbReference>
<comment type="similarity">
    <text evidence="3 11">Belongs to the phospholipase D family. C2-PLD subfamily.</text>
</comment>
<dbReference type="PANTHER" id="PTHR18896:SF70">
    <property type="entry name" value="OS02G0120200 PROTEIN"/>
    <property type="match status" value="1"/>
</dbReference>
<keyword evidence="6" id="KW-0677">Repeat</keyword>
<dbReference type="GO" id="GO:0005509">
    <property type="term" value="F:calcium ion binding"/>
    <property type="evidence" value="ECO:0007669"/>
    <property type="project" value="InterPro"/>
</dbReference>
<reference evidence="15 16" key="1">
    <citation type="journal article" date="2009" name="Nature">
        <title>The Sorghum bicolor genome and the diversification of grasses.</title>
        <authorList>
            <person name="Paterson A.H."/>
            <person name="Bowers J.E."/>
            <person name="Bruggmann R."/>
            <person name="Dubchak I."/>
            <person name="Grimwood J."/>
            <person name="Gundlach H."/>
            <person name="Haberer G."/>
            <person name="Hellsten U."/>
            <person name="Mitros T."/>
            <person name="Poliakov A."/>
            <person name="Schmutz J."/>
            <person name="Spannagl M."/>
            <person name="Tang H."/>
            <person name="Wang X."/>
            <person name="Wicker T."/>
            <person name="Bharti A.K."/>
            <person name="Chapman J."/>
            <person name="Feltus F.A."/>
            <person name="Gowik U."/>
            <person name="Grigoriev I.V."/>
            <person name="Lyons E."/>
            <person name="Maher C.A."/>
            <person name="Martis M."/>
            <person name="Narechania A."/>
            <person name="Otillar R.P."/>
            <person name="Penning B.W."/>
            <person name="Salamov A.A."/>
            <person name="Wang Y."/>
            <person name="Zhang L."/>
            <person name="Carpita N.C."/>
            <person name="Freeling M."/>
            <person name="Gingle A.R."/>
            <person name="Hash C.T."/>
            <person name="Keller B."/>
            <person name="Klein P."/>
            <person name="Kresovich S."/>
            <person name="McCann M.C."/>
            <person name="Ming R."/>
            <person name="Peterson D.G."/>
            <person name="Mehboob-ur-Rahman"/>
            <person name="Ware D."/>
            <person name="Westhoff P."/>
            <person name="Mayer K.F."/>
            <person name="Messing J."/>
            <person name="Rokhsar D.S."/>
        </authorList>
    </citation>
    <scope>NUCLEOTIDE SEQUENCE [LARGE SCALE GENOMIC DNA]</scope>
    <source>
        <strain evidence="16">cv. BTx623</strain>
    </source>
</reference>
<dbReference type="STRING" id="4558.A0A1Z5RKN2"/>
<dbReference type="Pfam" id="PF00614">
    <property type="entry name" value="PLDc"/>
    <property type="match status" value="1"/>
</dbReference>
<dbReference type="SUPFAM" id="SSF49562">
    <property type="entry name" value="C2 domain (Calcium/lipid-binding domain, CaLB)"/>
    <property type="match status" value="1"/>
</dbReference>
<feature type="region of interest" description="Disordered" evidence="12">
    <location>
        <begin position="524"/>
        <end position="553"/>
    </location>
</feature>
<dbReference type="SMART" id="SM00155">
    <property type="entry name" value="PLDc"/>
    <property type="match status" value="2"/>
</dbReference>
<proteinExistence type="inferred from homology"/>
<gene>
    <name evidence="15" type="ORF">SORBI_3004G016900</name>
</gene>
<keyword evidence="8 11" id="KW-0106">Calcium</keyword>
<evidence type="ECO:0000259" key="13">
    <source>
        <dbReference type="PROSITE" id="PS50004"/>
    </source>
</evidence>
<evidence type="ECO:0000256" key="10">
    <source>
        <dbReference type="ARBA" id="ARBA00023098"/>
    </source>
</evidence>
<dbReference type="EMBL" id="CM000763">
    <property type="protein sequence ID" value="OQU84227.1"/>
    <property type="molecule type" value="Genomic_DNA"/>
</dbReference>
<keyword evidence="7 11" id="KW-0378">Hydrolase</keyword>
<dbReference type="eggNOG" id="KOG1329">
    <property type="taxonomic scope" value="Eukaryota"/>
</dbReference>
<evidence type="ECO:0000313" key="15">
    <source>
        <dbReference type="EMBL" id="OQU84227.1"/>
    </source>
</evidence>
<comment type="function">
    <text evidence="11">Hydrolyzes glycerol-phospholipids at the terminal phosphodiesteric bond.</text>
</comment>
<dbReference type="Pfam" id="PF00168">
    <property type="entry name" value="C2"/>
    <property type="match status" value="1"/>
</dbReference>
<evidence type="ECO:0000256" key="8">
    <source>
        <dbReference type="ARBA" id="ARBA00022837"/>
    </source>
</evidence>
<dbReference type="PANTHER" id="PTHR18896">
    <property type="entry name" value="PHOSPHOLIPASE D"/>
    <property type="match status" value="1"/>
</dbReference>
<feature type="domain" description="C2" evidence="13">
    <location>
        <begin position="52"/>
        <end position="184"/>
    </location>
</feature>
<dbReference type="Pfam" id="PF12357">
    <property type="entry name" value="PLD_C"/>
    <property type="match status" value="1"/>
</dbReference>
<sequence>MSYGSSGSPAWLWLHGDLNLTIHEARGLPNMDLLSTILRRLCLCPPLVGMTTPSTRPRSLPDDDDDRAHHRAHPHNHHLRGRLHRRRHEPQPHGHLLLPTSDPYAAVVVAGPHETTVARTFVYRNSEAPKWEASFLLPLAHAATGLEFHVKDADPFGSDLIGVASLPAAAVLAAADAPIVSKWLDLNRPDGRRGPPKPGGGSAIRISATFVPAAAAASRQRSGGVPAYFPLRRGCDVRLYQDAHVAPGEVDGVGPRFRPGRCWEDLCMAVLCAQRLVYVAGWSVHTRVQLLREAMSPEMAAKAAELEELGGEPVENMSLGELLKYKSQEGVRVLLLVWDDRTSHDNFFVKTGGVMQTRDEETKKFFKHSSVICVLSPRYPSSKLGLVKQKVVGTLYTHHQKCVLVDTPASESTRRITAFLGGLDLCGGRYDTPSHRLFRDLNTVFHGDVYNPLFGGDLKGPRQPWHDLHCRLDGPAAYDVLKNFEQRWRKATKLREMFGGKAAHRKDDALLKLERIPWILSPSKRRSAGGDAAADDDNDDEERDQPALHVVPDGDPERWHAQVFRSVDAGSVKRFPRPWERAEMSRRHLVGDKNLAVEQSIHAAYVAAIRSAERFVYVENQYFIGGSYAWPSYRNSGACNLVPMEIALKVASKIRAGEPFAAYVVMPMWPEGNPSSGPAQEILFWQNQTMEMMYRVVAAAAMEEGKSGHPTDYLNFYCLGNREPAAEDAGGGDRDKWADPPDDGTSSAAPAARARRHRRFMVYVHSKGMIVDDEYVIIGSANINQRSLAGSRDTEIAVGAYQPDHTGADGDAPRGKVHAYRMSLWEEHLGKEAVRRAEVQRPESPGCVKLVNGIARRNWRRYAADHDDGKGPLQGHLMRYPVHVQADGRVVPLPGQEMFPDVGGRVVGAPNNLPDYLTM</sequence>
<dbReference type="GO" id="GO:0005886">
    <property type="term" value="C:plasma membrane"/>
    <property type="evidence" value="ECO:0000318"/>
    <property type="project" value="GO_Central"/>
</dbReference>
<feature type="compositionally biased region" description="Acidic residues" evidence="12">
    <location>
        <begin position="533"/>
        <end position="543"/>
    </location>
</feature>
<dbReference type="InterPro" id="IPR001736">
    <property type="entry name" value="PLipase_D/transphosphatidylase"/>
</dbReference>
<evidence type="ECO:0000256" key="4">
    <source>
        <dbReference type="ARBA" id="ARBA00012027"/>
    </source>
</evidence>
<dbReference type="PROSITE" id="PS50004">
    <property type="entry name" value="C2"/>
    <property type="match status" value="1"/>
</dbReference>
<dbReference type="Gene3D" id="2.60.40.150">
    <property type="entry name" value="C2 domain"/>
    <property type="match status" value="1"/>
</dbReference>
<feature type="domain" description="PLD phosphodiesterase" evidence="14">
    <location>
        <begin position="394"/>
        <end position="429"/>
    </location>
</feature>
<comment type="cofactor">
    <cofactor evidence="2 11">
        <name>Ca(2+)</name>
        <dbReference type="ChEBI" id="CHEBI:29108"/>
    </cofactor>
</comment>
<dbReference type="InterPro" id="IPR015679">
    <property type="entry name" value="PLipase_D_fam"/>
</dbReference>
<dbReference type="OMA" id="WEASFLL"/>
<dbReference type="InterPro" id="IPR011402">
    <property type="entry name" value="PLipase_D_pln"/>
</dbReference>
<comment type="catalytic activity">
    <reaction evidence="1 11">
        <text>a 1,2-diacyl-sn-glycero-3-phosphocholine + H2O = a 1,2-diacyl-sn-glycero-3-phosphate + choline + H(+)</text>
        <dbReference type="Rhea" id="RHEA:14445"/>
        <dbReference type="ChEBI" id="CHEBI:15354"/>
        <dbReference type="ChEBI" id="CHEBI:15377"/>
        <dbReference type="ChEBI" id="CHEBI:15378"/>
        <dbReference type="ChEBI" id="CHEBI:57643"/>
        <dbReference type="ChEBI" id="CHEBI:58608"/>
        <dbReference type="EC" id="3.1.4.4"/>
    </reaction>
</comment>
<dbReference type="SMART" id="SM00239">
    <property type="entry name" value="C2"/>
    <property type="match status" value="1"/>
</dbReference>
<evidence type="ECO:0000256" key="9">
    <source>
        <dbReference type="ARBA" id="ARBA00022963"/>
    </source>
</evidence>
<dbReference type="SMR" id="A0A1Z5RKN2"/>
<feature type="domain" description="PLD phosphodiesterase" evidence="14">
    <location>
        <begin position="760"/>
        <end position="787"/>
    </location>
</feature>
<reference evidence="16" key="2">
    <citation type="journal article" date="2018" name="Plant J.">
        <title>The Sorghum bicolor reference genome: improved assembly, gene annotations, a transcriptome atlas, and signatures of genome organization.</title>
        <authorList>
            <person name="McCormick R.F."/>
            <person name="Truong S.K."/>
            <person name="Sreedasyam A."/>
            <person name="Jenkins J."/>
            <person name="Shu S."/>
            <person name="Sims D."/>
            <person name="Kennedy M."/>
            <person name="Amirebrahimi M."/>
            <person name="Weers B.D."/>
            <person name="McKinley B."/>
            <person name="Mattison A."/>
            <person name="Morishige D.T."/>
            <person name="Grimwood J."/>
            <person name="Schmutz J."/>
            <person name="Mullet J.E."/>
        </authorList>
    </citation>
    <scope>NUCLEOTIDE SEQUENCE [LARGE SCALE GENOMIC DNA]</scope>
    <source>
        <strain evidence="16">cv. BTx623</strain>
    </source>
</reference>
<evidence type="ECO:0000256" key="7">
    <source>
        <dbReference type="ARBA" id="ARBA00022801"/>
    </source>
</evidence>
<evidence type="ECO:0000256" key="1">
    <source>
        <dbReference type="ARBA" id="ARBA00000798"/>
    </source>
</evidence>
<dbReference type="GO" id="GO:0046470">
    <property type="term" value="P:phosphatidylcholine metabolic process"/>
    <property type="evidence" value="ECO:0007669"/>
    <property type="project" value="InterPro"/>
</dbReference>
<dbReference type="InterPro" id="IPR000008">
    <property type="entry name" value="C2_dom"/>
</dbReference>
<dbReference type="InterPro" id="IPR024632">
    <property type="entry name" value="PLipase_D_C"/>
</dbReference>
<keyword evidence="9 11" id="KW-0442">Lipid degradation</keyword>
<organism evidence="15 16">
    <name type="scientific">Sorghum bicolor</name>
    <name type="common">Sorghum</name>
    <name type="synonym">Sorghum vulgare</name>
    <dbReference type="NCBI Taxonomy" id="4558"/>
    <lineage>
        <taxon>Eukaryota</taxon>
        <taxon>Viridiplantae</taxon>
        <taxon>Streptophyta</taxon>
        <taxon>Embryophyta</taxon>
        <taxon>Tracheophyta</taxon>
        <taxon>Spermatophyta</taxon>
        <taxon>Magnoliopsida</taxon>
        <taxon>Liliopsida</taxon>
        <taxon>Poales</taxon>
        <taxon>Poaceae</taxon>
        <taxon>PACMAD clade</taxon>
        <taxon>Panicoideae</taxon>
        <taxon>Andropogonodae</taxon>
        <taxon>Andropogoneae</taxon>
        <taxon>Sorghinae</taxon>
        <taxon>Sorghum</taxon>
    </lineage>
</organism>
<dbReference type="OrthoDB" id="611425at2759"/>
<dbReference type="GO" id="GO:0009395">
    <property type="term" value="P:phospholipid catabolic process"/>
    <property type="evidence" value="ECO:0000318"/>
    <property type="project" value="GO_Central"/>
</dbReference>
<protein>
    <recommendedName>
        <fullName evidence="4 11">Phospholipase D</fullName>
        <ecNumber evidence="4 11">3.1.4.4</ecNumber>
    </recommendedName>
</protein>
<name>A0A1Z5RKN2_SORBI</name>
<evidence type="ECO:0000256" key="3">
    <source>
        <dbReference type="ARBA" id="ARBA00010683"/>
    </source>
</evidence>
<evidence type="ECO:0000313" key="16">
    <source>
        <dbReference type="Proteomes" id="UP000000768"/>
    </source>
</evidence>
<accession>A0A1Z5RKN2</accession>
<feature type="compositionally biased region" description="Basic residues" evidence="12">
    <location>
        <begin position="69"/>
        <end position="88"/>
    </location>
</feature>
<dbReference type="Proteomes" id="UP000000768">
    <property type="component" value="Chromosome 4"/>
</dbReference>
<keyword evidence="5" id="KW-0479">Metal-binding</keyword>
<dbReference type="InterPro" id="IPR035892">
    <property type="entry name" value="C2_domain_sf"/>
</dbReference>
<evidence type="ECO:0000256" key="5">
    <source>
        <dbReference type="ARBA" id="ARBA00022723"/>
    </source>
</evidence>
<evidence type="ECO:0000259" key="14">
    <source>
        <dbReference type="PROSITE" id="PS50035"/>
    </source>
</evidence>
<feature type="region of interest" description="Disordered" evidence="12">
    <location>
        <begin position="52"/>
        <end position="99"/>
    </location>
</feature>
<evidence type="ECO:0000256" key="12">
    <source>
        <dbReference type="SAM" id="MobiDB-lite"/>
    </source>
</evidence>
<keyword evidence="10" id="KW-0443">Lipid metabolism</keyword>
<dbReference type="InParanoid" id="A0A1Z5RKN2"/>
<dbReference type="PROSITE" id="PS50035">
    <property type="entry name" value="PLD"/>
    <property type="match status" value="2"/>
</dbReference>
<keyword evidence="16" id="KW-1185">Reference proteome</keyword>
<dbReference type="Gene3D" id="3.30.870.10">
    <property type="entry name" value="Endonuclease Chain A"/>
    <property type="match status" value="2"/>
</dbReference>
<dbReference type="FunFam" id="3.30.870.10:FF:000025">
    <property type="entry name" value="Phospholipase D delta"/>
    <property type="match status" value="1"/>
</dbReference>
<dbReference type="AlphaFoldDB" id="A0A1Z5RKN2"/>
<dbReference type="SUPFAM" id="SSF56024">
    <property type="entry name" value="Phospholipase D/nuclease"/>
    <property type="match status" value="2"/>
</dbReference>
<dbReference type="PIRSF" id="PIRSF036470">
    <property type="entry name" value="PLD_plant"/>
    <property type="match status" value="1"/>
</dbReference>